<dbReference type="InterPro" id="IPR001680">
    <property type="entry name" value="WD40_rpt"/>
</dbReference>
<dbReference type="OrthoDB" id="27911at2759"/>
<evidence type="ECO:0000256" key="3">
    <source>
        <dbReference type="ARBA" id="ARBA00005043"/>
    </source>
</evidence>
<evidence type="ECO:0000256" key="2">
    <source>
        <dbReference type="ARBA" id="ARBA00004496"/>
    </source>
</evidence>
<dbReference type="InterPro" id="IPR036322">
    <property type="entry name" value="WD40_repeat_dom_sf"/>
</dbReference>
<dbReference type="SUPFAM" id="SSF50978">
    <property type="entry name" value="WD40 repeat-like"/>
    <property type="match status" value="1"/>
</dbReference>
<evidence type="ECO:0000256" key="5">
    <source>
        <dbReference type="ARBA" id="ARBA00020267"/>
    </source>
</evidence>
<evidence type="ECO:0000313" key="12">
    <source>
        <dbReference type="EMBL" id="EOB11762.1"/>
    </source>
</evidence>
<comment type="pathway">
    <text evidence="3">tRNA modification; 5-methoxycarbonylmethyl-2-thiouridine-tRNA biosynthesis.</text>
</comment>
<evidence type="ECO:0000256" key="11">
    <source>
        <dbReference type="PROSITE-ProRule" id="PRU00221"/>
    </source>
</evidence>
<evidence type="ECO:0000256" key="7">
    <source>
        <dbReference type="ARBA" id="ARBA00022574"/>
    </source>
</evidence>
<keyword evidence="10" id="KW-0539">Nucleus</keyword>
<dbReference type="PANTHER" id="PTHR44111">
    <property type="entry name" value="ELONGATOR COMPLEX PROTEIN 2"/>
    <property type="match status" value="1"/>
</dbReference>
<evidence type="ECO:0000256" key="4">
    <source>
        <dbReference type="ARBA" id="ARBA00005881"/>
    </source>
</evidence>
<evidence type="ECO:0000256" key="8">
    <source>
        <dbReference type="ARBA" id="ARBA00022694"/>
    </source>
</evidence>
<dbReference type="UniPathway" id="UPA00988"/>
<dbReference type="STRING" id="578461.R0KNL5"/>
<dbReference type="GO" id="GO:0005634">
    <property type="term" value="C:nucleus"/>
    <property type="evidence" value="ECO:0007669"/>
    <property type="project" value="UniProtKB-SubCell"/>
</dbReference>
<dbReference type="EMBL" id="KB909807">
    <property type="protein sequence ID" value="EOB11762.1"/>
    <property type="molecule type" value="Genomic_DNA"/>
</dbReference>
<dbReference type="AlphaFoldDB" id="R0KNL5"/>
<keyword evidence="7 11" id="KW-0853">WD repeat</keyword>
<evidence type="ECO:0000256" key="9">
    <source>
        <dbReference type="ARBA" id="ARBA00022737"/>
    </source>
</evidence>
<comment type="subcellular location">
    <subcellularLocation>
        <location evidence="2">Cytoplasm</location>
    </subcellularLocation>
    <subcellularLocation>
        <location evidence="1">Nucleus</location>
    </subcellularLocation>
</comment>
<reference evidence="12 13" key="1">
    <citation type="journal article" date="2013" name="BMC Genomics">
        <title>Comparative genomics of parasitic silkworm microsporidia reveal an association between genome expansion and host adaptation.</title>
        <authorList>
            <person name="Pan G."/>
            <person name="Xu J."/>
            <person name="Li T."/>
            <person name="Xia Q."/>
            <person name="Liu S.L."/>
            <person name="Zhang G."/>
            <person name="Li S."/>
            <person name="Li C."/>
            <person name="Liu H."/>
            <person name="Yang L."/>
            <person name="Liu T."/>
            <person name="Zhang X."/>
            <person name="Wu Z."/>
            <person name="Fan W."/>
            <person name="Dang X."/>
            <person name="Xiang H."/>
            <person name="Tao M."/>
            <person name="Li Y."/>
            <person name="Hu J."/>
            <person name="Li Z."/>
            <person name="Lin L."/>
            <person name="Luo J."/>
            <person name="Geng L."/>
            <person name="Wang L."/>
            <person name="Long M."/>
            <person name="Wan Y."/>
            <person name="He N."/>
            <person name="Zhang Z."/>
            <person name="Lu C."/>
            <person name="Keeling P.J."/>
            <person name="Wang J."/>
            <person name="Xiang Z."/>
            <person name="Zhou Z."/>
        </authorList>
    </citation>
    <scope>NUCLEOTIDE SEQUENCE [LARGE SCALE GENOMIC DNA]</scope>
    <source>
        <strain evidence="13">CQ1 / CVCC 102059</strain>
    </source>
</reference>
<dbReference type="HOGENOM" id="CLU_811569_0_0_1"/>
<feature type="non-terminal residue" evidence="12">
    <location>
        <position position="342"/>
    </location>
</feature>
<evidence type="ECO:0000256" key="1">
    <source>
        <dbReference type="ARBA" id="ARBA00004123"/>
    </source>
</evidence>
<evidence type="ECO:0000313" key="13">
    <source>
        <dbReference type="Proteomes" id="UP000016927"/>
    </source>
</evidence>
<dbReference type="PROSITE" id="PS50294">
    <property type="entry name" value="WD_REPEATS_REGION"/>
    <property type="match status" value="1"/>
</dbReference>
<dbReference type="VEuPathDB" id="MicrosporidiaDB:NBO_900gi001"/>
<evidence type="ECO:0000256" key="6">
    <source>
        <dbReference type="ARBA" id="ARBA00022490"/>
    </source>
</evidence>
<gene>
    <name evidence="12" type="ORF">NBO_900gi001</name>
</gene>
<dbReference type="PANTHER" id="PTHR44111:SF1">
    <property type="entry name" value="ELONGATOR COMPLEX PROTEIN 2"/>
    <property type="match status" value="1"/>
</dbReference>
<proteinExistence type="inferred from homology"/>
<protein>
    <recommendedName>
        <fullName evidence="5">Elongator complex protein 2</fullName>
    </recommendedName>
</protein>
<comment type="similarity">
    <text evidence="4">Belongs to the WD repeat ELP2 family.</text>
</comment>
<keyword evidence="9" id="KW-0677">Repeat</keyword>
<keyword evidence="13" id="KW-1185">Reference proteome</keyword>
<dbReference type="Pfam" id="PF00400">
    <property type="entry name" value="WD40"/>
    <property type="match status" value="2"/>
</dbReference>
<accession>R0KNL5</accession>
<dbReference type="GO" id="GO:0005737">
    <property type="term" value="C:cytoplasm"/>
    <property type="evidence" value="ECO:0007669"/>
    <property type="project" value="UniProtKB-SubCell"/>
</dbReference>
<sequence>MLLCITLNELCIIDRNKKTIIHNYKSKEILTACSYDNSNIYIGTSEGNVLIFDINLQLKIKIPSHYDRIQGMDITVIEETTYLATCSKDCTLKLWKCLEDNLEFIQTLNGHSDWVSSVFWGDNGLLVSSSFDKSIILWSYENHTWSNSEMYGGSKQFYNAFIFKDVIYGQSSTGGFYKFIDEGTDYISGHIDEITSLCWLDSFILTTSLDKTARIFLSNREVMRAQNHGYPISVGKFLNENDLSIISGAQETIIRVLQPTYISYMAITSNDKLNDYLATENSKYGKEGPFQGLENFKIAAVPAELSLTNDAIDDFGFEGLNEYLLSTTAFNEMKKLEYSIVS</sequence>
<evidence type="ECO:0000256" key="10">
    <source>
        <dbReference type="ARBA" id="ARBA00023242"/>
    </source>
</evidence>
<feature type="repeat" description="WD" evidence="11">
    <location>
        <begin position="108"/>
        <end position="148"/>
    </location>
</feature>
<organism evidence="12 13">
    <name type="scientific">Nosema bombycis (strain CQ1 / CVCC 102059)</name>
    <name type="common">Microsporidian parasite</name>
    <name type="synonym">Pebrine of silkworm</name>
    <dbReference type="NCBI Taxonomy" id="578461"/>
    <lineage>
        <taxon>Eukaryota</taxon>
        <taxon>Fungi</taxon>
        <taxon>Fungi incertae sedis</taxon>
        <taxon>Microsporidia</taxon>
        <taxon>Nosematidae</taxon>
        <taxon>Nosema</taxon>
    </lineage>
</organism>
<keyword evidence="8" id="KW-0819">tRNA processing</keyword>
<name>R0KNL5_NOSB1</name>
<dbReference type="Proteomes" id="UP000016927">
    <property type="component" value="Unassembled WGS sequence"/>
</dbReference>
<dbReference type="InterPro" id="IPR037289">
    <property type="entry name" value="Elp2"/>
</dbReference>
<dbReference type="SMART" id="SM00320">
    <property type="entry name" value="WD40"/>
    <property type="match status" value="4"/>
</dbReference>
<keyword evidence="6" id="KW-0963">Cytoplasm</keyword>
<dbReference type="GO" id="GO:0002098">
    <property type="term" value="P:tRNA wobble uridine modification"/>
    <property type="evidence" value="ECO:0007669"/>
    <property type="project" value="InterPro"/>
</dbReference>
<dbReference type="PROSITE" id="PS50082">
    <property type="entry name" value="WD_REPEATS_2"/>
    <property type="match status" value="1"/>
</dbReference>
<dbReference type="Gene3D" id="2.130.10.10">
    <property type="entry name" value="YVTN repeat-like/Quinoprotein amine dehydrogenase"/>
    <property type="match status" value="2"/>
</dbReference>
<dbReference type="InterPro" id="IPR015943">
    <property type="entry name" value="WD40/YVTN_repeat-like_dom_sf"/>
</dbReference>
<dbReference type="GO" id="GO:0033588">
    <property type="term" value="C:elongator holoenzyme complex"/>
    <property type="evidence" value="ECO:0007669"/>
    <property type="project" value="InterPro"/>
</dbReference>